<dbReference type="STRING" id="28442.SAMN05443574_101549"/>
<name>A0A1H2R8H4_HALVA</name>
<accession>A0A1H2R8H4</accession>
<evidence type="ECO:0000313" key="2">
    <source>
        <dbReference type="Proteomes" id="UP000182573"/>
    </source>
</evidence>
<sequence>MFSRVEWGKIPVLTSPTDLLSEVDYEMIRIHNVF</sequence>
<protein>
    <submittedName>
        <fullName evidence="1">Uncharacterized protein</fullName>
    </submittedName>
</protein>
<organism evidence="1 2">
    <name type="scientific">Haloarcula vallismortis</name>
    <name type="common">Halobacterium vallismortis</name>
    <dbReference type="NCBI Taxonomy" id="28442"/>
    <lineage>
        <taxon>Archaea</taxon>
        <taxon>Methanobacteriati</taxon>
        <taxon>Methanobacteriota</taxon>
        <taxon>Stenosarchaea group</taxon>
        <taxon>Halobacteria</taxon>
        <taxon>Halobacteriales</taxon>
        <taxon>Haloarculaceae</taxon>
        <taxon>Haloarcula</taxon>
    </lineage>
</organism>
<reference evidence="1 2" key="1">
    <citation type="submission" date="2016-10" db="EMBL/GenBank/DDBJ databases">
        <authorList>
            <person name="de Groot N.N."/>
        </authorList>
    </citation>
    <scope>NUCLEOTIDE SEQUENCE [LARGE SCALE GENOMIC DNA]</scope>
    <source>
        <strain evidence="1 2">DSM 3756</strain>
    </source>
</reference>
<gene>
    <name evidence="1" type="ORF">SAMN05443574_101549</name>
</gene>
<proteinExistence type="predicted"/>
<dbReference type="Proteomes" id="UP000182573">
    <property type="component" value="Unassembled WGS sequence"/>
</dbReference>
<evidence type="ECO:0000313" key="1">
    <source>
        <dbReference type="EMBL" id="SDW15671.1"/>
    </source>
</evidence>
<dbReference type="EMBL" id="FNOF01000001">
    <property type="protein sequence ID" value="SDW15671.1"/>
    <property type="molecule type" value="Genomic_DNA"/>
</dbReference>
<dbReference type="AlphaFoldDB" id="A0A1H2R8H4"/>